<feature type="repeat" description="WD" evidence="7">
    <location>
        <begin position="468"/>
        <end position="501"/>
    </location>
</feature>
<dbReference type="EMBL" id="MCFF01000001">
    <property type="protein sequence ID" value="ORZ29110.1"/>
    <property type="molecule type" value="Genomic_DNA"/>
</dbReference>
<dbReference type="GO" id="GO:0000028">
    <property type="term" value="P:ribosomal small subunit assembly"/>
    <property type="evidence" value="ECO:0007669"/>
    <property type="project" value="TreeGrafter"/>
</dbReference>
<keyword evidence="5" id="KW-0677">Repeat</keyword>
<dbReference type="SMART" id="SM00320">
    <property type="entry name" value="WD40"/>
    <property type="match status" value="12"/>
</dbReference>
<evidence type="ECO:0000313" key="9">
    <source>
        <dbReference type="EMBL" id="ORZ29110.1"/>
    </source>
</evidence>
<dbReference type="InterPro" id="IPR015943">
    <property type="entry name" value="WD40/YVTN_repeat-like_dom_sf"/>
</dbReference>
<dbReference type="SUPFAM" id="SSF50978">
    <property type="entry name" value="WD40 repeat-like"/>
    <property type="match status" value="1"/>
</dbReference>
<dbReference type="PROSITE" id="PS00678">
    <property type="entry name" value="WD_REPEATS_1"/>
    <property type="match status" value="2"/>
</dbReference>
<dbReference type="GO" id="GO:0000480">
    <property type="term" value="P:endonucleolytic cleavage in 5'-ETS of tricistronic rRNA transcript (SSU-rRNA, 5.8S rRNA, LSU-rRNA)"/>
    <property type="evidence" value="ECO:0007669"/>
    <property type="project" value="EnsemblFungi"/>
</dbReference>
<feature type="repeat" description="WD" evidence="7">
    <location>
        <begin position="340"/>
        <end position="372"/>
    </location>
</feature>
<dbReference type="GO" id="GO:0005737">
    <property type="term" value="C:cytoplasm"/>
    <property type="evidence" value="ECO:0007669"/>
    <property type="project" value="EnsemblFungi"/>
</dbReference>
<dbReference type="GO" id="GO:0000447">
    <property type="term" value="P:endonucleolytic cleavage in ITS1 to separate SSU-rRNA from 5.8S rRNA and LSU-rRNA from tricistronic rRNA transcript (SSU-rRNA, 5.8S rRNA, LSU-rRNA)"/>
    <property type="evidence" value="ECO:0007669"/>
    <property type="project" value="EnsemblFungi"/>
</dbReference>
<dbReference type="FunFam" id="2.130.10.10:FF:000602">
    <property type="entry name" value="Periodic tryptophan protein 2"/>
    <property type="match status" value="1"/>
</dbReference>
<feature type="repeat" description="WD" evidence="7">
    <location>
        <begin position="140"/>
        <end position="174"/>
    </location>
</feature>
<comment type="similarity">
    <text evidence="2">Belongs to the WD repeat PWP2 family.</text>
</comment>
<accession>A0A1Y2H3H1</accession>
<dbReference type="InterPro" id="IPR001680">
    <property type="entry name" value="WD40_rpt"/>
</dbReference>
<keyword evidence="4 7" id="KW-0853">WD repeat</keyword>
<dbReference type="SUPFAM" id="SSF50998">
    <property type="entry name" value="Quinoprotein alcohol dehydrogenase-like"/>
    <property type="match status" value="1"/>
</dbReference>
<evidence type="ECO:0000256" key="7">
    <source>
        <dbReference type="PROSITE-ProRule" id="PRU00221"/>
    </source>
</evidence>
<dbReference type="GO" id="GO:0000920">
    <property type="term" value="P:septum digestion after cytokinesis"/>
    <property type="evidence" value="ECO:0007669"/>
    <property type="project" value="EnsemblFungi"/>
</dbReference>
<dbReference type="OrthoDB" id="3142434at2759"/>
<organism evidence="9 10">
    <name type="scientific">Lobosporangium transversale</name>
    <dbReference type="NCBI Taxonomy" id="64571"/>
    <lineage>
        <taxon>Eukaryota</taxon>
        <taxon>Fungi</taxon>
        <taxon>Fungi incertae sedis</taxon>
        <taxon>Mucoromycota</taxon>
        <taxon>Mortierellomycotina</taxon>
        <taxon>Mortierellomycetes</taxon>
        <taxon>Mortierellales</taxon>
        <taxon>Mortierellaceae</taxon>
        <taxon>Lobosporangium</taxon>
    </lineage>
</organism>
<dbReference type="Pfam" id="PF04003">
    <property type="entry name" value="Utp12"/>
    <property type="match status" value="1"/>
</dbReference>
<dbReference type="Proteomes" id="UP000193648">
    <property type="component" value="Unassembled WGS sequence"/>
</dbReference>
<evidence type="ECO:0000256" key="4">
    <source>
        <dbReference type="ARBA" id="ARBA00022574"/>
    </source>
</evidence>
<dbReference type="AlphaFoldDB" id="A0A1Y2H3H1"/>
<evidence type="ECO:0000259" key="8">
    <source>
        <dbReference type="Pfam" id="PF04003"/>
    </source>
</evidence>
<dbReference type="InterPro" id="IPR019775">
    <property type="entry name" value="WD40_repeat_CS"/>
</dbReference>
<dbReference type="PROSITE" id="PS50294">
    <property type="entry name" value="WD_REPEATS_REGION"/>
    <property type="match status" value="4"/>
</dbReference>
<dbReference type="InParanoid" id="A0A1Y2H3H1"/>
<feature type="domain" description="Small-subunit processome Utp12" evidence="8">
    <location>
        <begin position="742"/>
        <end position="847"/>
    </location>
</feature>
<feature type="repeat" description="WD" evidence="7">
    <location>
        <begin position="382"/>
        <end position="423"/>
    </location>
</feature>
<dbReference type="CDD" id="cd00200">
    <property type="entry name" value="WD40"/>
    <property type="match status" value="1"/>
</dbReference>
<evidence type="ECO:0000256" key="5">
    <source>
        <dbReference type="ARBA" id="ARBA00022737"/>
    </source>
</evidence>
<dbReference type="STRING" id="64571.A0A1Y2H3H1"/>
<dbReference type="GO" id="GO:0032040">
    <property type="term" value="C:small-subunit processome"/>
    <property type="evidence" value="ECO:0007669"/>
    <property type="project" value="EnsemblFungi"/>
</dbReference>
<dbReference type="GO" id="GO:0034388">
    <property type="term" value="C:Pwp2p-containing subcomplex of 90S preribosome"/>
    <property type="evidence" value="ECO:0007669"/>
    <property type="project" value="EnsemblFungi"/>
</dbReference>
<dbReference type="InterPro" id="IPR007148">
    <property type="entry name" value="SSU_processome_Utp12"/>
</dbReference>
<feature type="repeat" description="WD" evidence="7">
    <location>
        <begin position="510"/>
        <end position="551"/>
    </location>
</feature>
<dbReference type="Gene3D" id="2.130.10.10">
    <property type="entry name" value="YVTN repeat-like/Quinoprotein amine dehydrogenase"/>
    <property type="match status" value="4"/>
</dbReference>
<comment type="subcellular location">
    <subcellularLocation>
        <location evidence="1">Nucleus</location>
        <location evidence="1">Nucleolus</location>
    </subcellularLocation>
</comment>
<dbReference type="PANTHER" id="PTHR19858:SF0">
    <property type="entry name" value="PERIODIC TRYPTOPHAN PROTEIN 2 HOMOLOG"/>
    <property type="match status" value="1"/>
</dbReference>
<protein>
    <submittedName>
        <fullName evidence="9">WD40 repeat-like protein</fullName>
    </submittedName>
</protein>
<dbReference type="InterPro" id="IPR011047">
    <property type="entry name" value="Quinoprotein_ADH-like_sf"/>
</dbReference>
<dbReference type="GeneID" id="33568885"/>
<dbReference type="PANTHER" id="PTHR19858">
    <property type="entry name" value="WD40 REPEAT PROTEIN"/>
    <property type="match status" value="1"/>
</dbReference>
<keyword evidence="10" id="KW-1185">Reference proteome</keyword>
<name>A0A1Y2H3H1_9FUNG</name>
<dbReference type="Pfam" id="PF00400">
    <property type="entry name" value="WD40"/>
    <property type="match status" value="6"/>
</dbReference>
<evidence type="ECO:0000256" key="2">
    <source>
        <dbReference type="ARBA" id="ARBA00010226"/>
    </source>
</evidence>
<proteinExistence type="inferred from homology"/>
<dbReference type="FunCoup" id="A0A1Y2H3H1">
    <property type="interactions" value="432"/>
</dbReference>
<dbReference type="RefSeq" id="XP_021886783.1">
    <property type="nucleotide sequence ID" value="XM_022027042.1"/>
</dbReference>
<feature type="repeat" description="WD" evidence="7">
    <location>
        <begin position="184"/>
        <end position="219"/>
    </location>
</feature>
<sequence length="852" mass="95963">MKSDFKFSNLCGTVYKQGNLIFTPDGNSILSPVGNRLTVFDLVNNKATTFPYENRKNIDRIALSPNSTLLISVDEDGRAILVNYHRQVVLHHFNFKAKVHDIQFSPDGKYFAATHGKQIQVWKTPGFHREFQPIVLHRRYTGHFDDVISISWAPDSKFFVTTSKDMSARIYSVNPIEGFVPFTLSGHRDSVIGAWFTQEQNALYTVSKDGALFEWRYQSIAPKTQQDENDDVGNDNSMEIDEVPRRWTAVQRHFFYQDHAKVVCAAYHASSSMMVVGFSNGVFGIWELPTFNNIHTLSISQKKIDSVAINRTGEWLAFGASKLGQLLVWEWQSESYVLKQQGHFYDMNCLSYSSDGQSVVTGGDDGKVKVWNTISGFCFVTFSDHTSRITATEFAKNGQIVFSASLDGTVRAFDLVRYRNFRTFTSPTPVQFSSLAVDPSGEIVCAGSQNTFEIFVWSVQTGKLLDILAGHTAPISGLAFSPTANFLASCSWDRTIRTWDVFGRGKSVESFTHMSEVLALAFRPDGKELCGSTLDGQLSFWNVDDALQTGTIDGRRDISGGRKAEDKVTAENSTSGKHFNSLCYTADGTCIIGGGNSKYVCIYDIKSTILVKKWIISKNLSFDGTLEFLNSKNMTEAGAMDLIDDDDDYSDLEDRRDNALPGTKDLSKRNVRPEIRTKAVRFSPTGRSWAAASTEGLLIYSLDDTLMFDPFDLEIDITPETILETLDERDYLKALVMAFRLNERQYIQRCYEAIPPTDVKLVARQLPTKYLERLMKFIASYMEDSPHLEFHLIWCTNLLVSHGKYLKDHSGEFLTVFRGLQKGVGKLHEDLAKVCNDNTYTLEYLLSQAEKN</sequence>
<comment type="caution">
    <text evidence="9">The sequence shown here is derived from an EMBL/GenBank/DDBJ whole genome shotgun (WGS) entry which is preliminary data.</text>
</comment>
<evidence type="ECO:0000256" key="6">
    <source>
        <dbReference type="ARBA" id="ARBA00023242"/>
    </source>
</evidence>
<dbReference type="GO" id="GO:0030010">
    <property type="term" value="P:establishment of cell polarity"/>
    <property type="evidence" value="ECO:0007669"/>
    <property type="project" value="EnsemblFungi"/>
</dbReference>
<dbReference type="GO" id="GO:0000472">
    <property type="term" value="P:endonucleolytic cleavage to generate mature 5'-end of SSU-rRNA from (SSU-rRNA, 5.8S rRNA, LSU-rRNA)"/>
    <property type="evidence" value="ECO:0007669"/>
    <property type="project" value="EnsemblFungi"/>
</dbReference>
<keyword evidence="6" id="KW-0539">Nucleus</keyword>
<evidence type="ECO:0000256" key="1">
    <source>
        <dbReference type="ARBA" id="ARBA00004604"/>
    </source>
</evidence>
<dbReference type="InterPro" id="IPR027145">
    <property type="entry name" value="PWP2"/>
</dbReference>
<dbReference type="PROSITE" id="PS50082">
    <property type="entry name" value="WD_REPEATS_2"/>
    <property type="match status" value="6"/>
</dbReference>
<reference evidence="9 10" key="1">
    <citation type="submission" date="2016-07" db="EMBL/GenBank/DDBJ databases">
        <title>Pervasive Adenine N6-methylation of Active Genes in Fungi.</title>
        <authorList>
            <consortium name="DOE Joint Genome Institute"/>
            <person name="Mondo S.J."/>
            <person name="Dannebaum R.O."/>
            <person name="Kuo R.C."/>
            <person name="Labutti K."/>
            <person name="Haridas S."/>
            <person name="Kuo A."/>
            <person name="Salamov A."/>
            <person name="Ahrendt S.R."/>
            <person name="Lipzen A."/>
            <person name="Sullivan W."/>
            <person name="Andreopoulos W.B."/>
            <person name="Clum A."/>
            <person name="Lindquist E."/>
            <person name="Daum C."/>
            <person name="Ramamoorthy G.K."/>
            <person name="Gryganskyi A."/>
            <person name="Culley D."/>
            <person name="Magnuson J.K."/>
            <person name="James T.Y."/>
            <person name="O'Malley M.A."/>
            <person name="Stajich J.E."/>
            <person name="Spatafora J.W."/>
            <person name="Visel A."/>
            <person name="Grigoriev I.V."/>
        </authorList>
    </citation>
    <scope>NUCLEOTIDE SEQUENCE [LARGE SCALE GENOMIC DNA]</scope>
    <source>
        <strain evidence="9 10">NRRL 3116</strain>
    </source>
</reference>
<dbReference type="FunFam" id="2.130.10.10:FF:000938">
    <property type="entry name" value="Probable periodic tryptophan protein PWP2"/>
    <property type="match status" value="1"/>
</dbReference>
<keyword evidence="3" id="KW-0597">Phosphoprotein</keyword>
<evidence type="ECO:0000313" key="10">
    <source>
        <dbReference type="Proteomes" id="UP000193648"/>
    </source>
</evidence>
<dbReference type="InterPro" id="IPR036322">
    <property type="entry name" value="WD40_repeat_dom_sf"/>
</dbReference>
<evidence type="ECO:0000256" key="3">
    <source>
        <dbReference type="ARBA" id="ARBA00022553"/>
    </source>
</evidence>
<gene>
    <name evidence="9" type="ORF">BCR41DRAFT_376326</name>
</gene>